<keyword evidence="4" id="KW-1185">Reference proteome</keyword>
<evidence type="ECO:0000256" key="1">
    <source>
        <dbReference type="ARBA" id="ARBA00023125"/>
    </source>
</evidence>
<evidence type="ECO:0000313" key="4">
    <source>
        <dbReference type="Proteomes" id="UP000642107"/>
    </source>
</evidence>
<protein>
    <submittedName>
        <fullName evidence="3">Helix-turn-helix domain-containing protein</fullName>
    </submittedName>
</protein>
<reference evidence="3 4" key="1">
    <citation type="submission" date="2020-09" db="EMBL/GenBank/DDBJ databases">
        <title>Flavimobilis rhizosphaerae sp. nov., isolated from rhizosphere soil of Spartina alterniflora.</title>
        <authorList>
            <person name="Hanqin C."/>
        </authorList>
    </citation>
    <scope>NUCLEOTIDE SEQUENCE [LARGE SCALE GENOMIC DNA]</scope>
    <source>
        <strain evidence="3 4">GY 10621</strain>
    </source>
</reference>
<dbReference type="InterPro" id="IPR001387">
    <property type="entry name" value="Cro/C1-type_HTH"/>
</dbReference>
<dbReference type="PANTHER" id="PTHR46797">
    <property type="entry name" value="HTH-TYPE TRANSCRIPTIONAL REGULATOR"/>
    <property type="match status" value="1"/>
</dbReference>
<feature type="domain" description="HTH cro/C1-type" evidence="2">
    <location>
        <begin position="38"/>
        <end position="92"/>
    </location>
</feature>
<dbReference type="PROSITE" id="PS50943">
    <property type="entry name" value="HTH_CROC1"/>
    <property type="match status" value="1"/>
</dbReference>
<dbReference type="Proteomes" id="UP000642107">
    <property type="component" value="Unassembled WGS sequence"/>
</dbReference>
<dbReference type="PANTHER" id="PTHR46797:SF1">
    <property type="entry name" value="METHYLPHOSPHONATE SYNTHASE"/>
    <property type="match status" value="1"/>
</dbReference>
<keyword evidence="1" id="KW-0238">DNA-binding</keyword>
<organism evidence="3 4">
    <name type="scientific">Flavimobilis rhizosphaerae</name>
    <dbReference type="NCBI Taxonomy" id="2775421"/>
    <lineage>
        <taxon>Bacteria</taxon>
        <taxon>Bacillati</taxon>
        <taxon>Actinomycetota</taxon>
        <taxon>Actinomycetes</taxon>
        <taxon>Micrococcales</taxon>
        <taxon>Jonesiaceae</taxon>
        <taxon>Flavimobilis</taxon>
    </lineage>
</organism>
<dbReference type="Pfam" id="PF13560">
    <property type="entry name" value="HTH_31"/>
    <property type="match status" value="1"/>
</dbReference>
<accession>A0ABR9DNB3</accession>
<dbReference type="SUPFAM" id="SSF47413">
    <property type="entry name" value="lambda repressor-like DNA-binding domains"/>
    <property type="match status" value="1"/>
</dbReference>
<evidence type="ECO:0000259" key="2">
    <source>
        <dbReference type="PROSITE" id="PS50943"/>
    </source>
</evidence>
<comment type="caution">
    <text evidence="3">The sequence shown here is derived from an EMBL/GenBank/DDBJ whole genome shotgun (WGS) entry which is preliminary data.</text>
</comment>
<sequence length="506" mass="55903">MPSASPRPCAASPTNLWKDSRIFPYGEAMDLLILGRRIRHFRTTAGLTLDDVAATTGLAPSQLSQIENGKREPRISALGALAEAFGVTVPDLLSEEPPSQRAALEIELDRAQRGSTYGRLGLPEVKASQKLPQPVLESLVGLHRELARRDREAVATPEAARAANLELRTAMRERDNHLPEIEAAAEDLVRRAGYVGGPLTHRTVARAAELLGFEILHTDELPRSTRTVTDLASGRIYLPPASIPGGHGLRALALQALAHRVLEHRRPESYKDFLRQRLEINYFASACLVPRSVAVPWLLERKKERDLAVSDFRDAFGVSHDAAAQRFTNLATVDLGIHLHYLRVTGEGMLLRGYENDGVRFPTDVTGAIEGQTVCRSWAARQAFASRDRTSEYYQYTDKPGGTYWCSTQTGTAENGEFSISVGVPFADVRWFRGRETDRRRTSTCPDVACCQRPASALEERWSEAAWPSAKMHQHVLAALPTGRFPGVDDAEVYRFLESHAPVAEG</sequence>
<proteinExistence type="predicted"/>
<evidence type="ECO:0000313" key="3">
    <source>
        <dbReference type="EMBL" id="MBD9698615.1"/>
    </source>
</evidence>
<dbReference type="Gene3D" id="1.10.260.40">
    <property type="entry name" value="lambda repressor-like DNA-binding domains"/>
    <property type="match status" value="1"/>
</dbReference>
<dbReference type="InterPro" id="IPR010982">
    <property type="entry name" value="Lambda_DNA-bd_dom_sf"/>
</dbReference>
<gene>
    <name evidence="3" type="ORF">IGS67_03780</name>
</gene>
<name>A0ABR9DNB3_9MICO</name>
<dbReference type="InterPro" id="IPR050807">
    <property type="entry name" value="TransReg_Diox_bact_type"/>
</dbReference>
<dbReference type="EMBL" id="JACZDF010000002">
    <property type="protein sequence ID" value="MBD9698615.1"/>
    <property type="molecule type" value="Genomic_DNA"/>
</dbReference>
<dbReference type="CDD" id="cd00093">
    <property type="entry name" value="HTH_XRE"/>
    <property type="match status" value="1"/>
</dbReference>
<dbReference type="SMART" id="SM00530">
    <property type="entry name" value="HTH_XRE"/>
    <property type="match status" value="1"/>
</dbReference>